<feature type="compositionally biased region" description="Polar residues" evidence="1">
    <location>
        <begin position="498"/>
        <end position="514"/>
    </location>
</feature>
<proteinExistence type="predicted"/>
<dbReference type="EMBL" id="JACBAD010002061">
    <property type="protein sequence ID" value="KAF7118729.1"/>
    <property type="molecule type" value="Genomic_DNA"/>
</dbReference>
<accession>A0A8H6P7D9</accession>
<dbReference type="OrthoDB" id="5584477at2759"/>
<evidence type="ECO:0000259" key="2">
    <source>
        <dbReference type="Pfam" id="PF17667"/>
    </source>
</evidence>
<reference evidence="3" key="1">
    <citation type="submission" date="2020-06" db="EMBL/GenBank/DDBJ databases">
        <title>Draft genome sequences of strains closely related to Aspergillus parafelis and Aspergillus hiratsukae.</title>
        <authorList>
            <person name="Dos Santos R.A.C."/>
            <person name="Rivero-Menendez O."/>
            <person name="Steenwyk J.L."/>
            <person name="Mead M.E."/>
            <person name="Goldman G.H."/>
            <person name="Alastruey-Izquierdo A."/>
            <person name="Rokas A."/>
        </authorList>
    </citation>
    <scope>NUCLEOTIDE SEQUENCE</scope>
    <source>
        <strain evidence="3">CNM-CM5793</strain>
    </source>
</reference>
<dbReference type="Proteomes" id="UP000630445">
    <property type="component" value="Unassembled WGS sequence"/>
</dbReference>
<feature type="compositionally biased region" description="Polar residues" evidence="1">
    <location>
        <begin position="548"/>
        <end position="565"/>
    </location>
</feature>
<keyword evidence="4" id="KW-1185">Reference proteome</keyword>
<feature type="domain" description="Fungal-type protein kinase" evidence="2">
    <location>
        <begin position="269"/>
        <end position="688"/>
    </location>
</feature>
<feature type="region of interest" description="Disordered" evidence="1">
    <location>
        <begin position="498"/>
        <end position="568"/>
    </location>
</feature>
<evidence type="ECO:0000256" key="1">
    <source>
        <dbReference type="SAM" id="MobiDB-lite"/>
    </source>
</evidence>
<organism evidence="3 4">
    <name type="scientific">Aspergillus hiratsukae</name>
    <dbReference type="NCBI Taxonomy" id="1194566"/>
    <lineage>
        <taxon>Eukaryota</taxon>
        <taxon>Fungi</taxon>
        <taxon>Dikarya</taxon>
        <taxon>Ascomycota</taxon>
        <taxon>Pezizomycotina</taxon>
        <taxon>Eurotiomycetes</taxon>
        <taxon>Eurotiomycetidae</taxon>
        <taxon>Eurotiales</taxon>
        <taxon>Aspergillaceae</taxon>
        <taxon>Aspergillus</taxon>
        <taxon>Aspergillus subgen. Fumigati</taxon>
    </lineage>
</organism>
<sequence length="788" mass="87898">MAQPSSADIIKTNPIGDGLNTFRDNLTLTCKDSGLPCSIDTIRQLDSDVVQNLYLDLILALQALPASRVLRSVSGSRNLFSDLSRLGAAINSDDFDCEPLFPLLDAVLNKEPDDALWAKVYAVAAESTPPPRPLPFLGQTPYLHTTSSFVNSSEHRKYVDTVLKEELGSIYVGIPDFYDAYFGNVDGLENASAAVLRRCKEGHKPLFSEANGWRNWPEGAKEKEVLDWLSTLINAVREIATEEGFITAPYRTVLAQPGQPLQGSTADRKLDIGLVHDTDVTNNTRYHWSHVLVLGELKSNPSADTASRTWRDLGRYAREVLTAQDTRRFALGFTLCGPNMRLWEFDRVGAIASSPFDINKDGLQFVSTILGFLLMNNEQLGYDPSILSTSDGKRYIEIIRDGQSERLILDRLMKRAPCVAGRATTCWKAHREGDKAQAPLVIKDSWQYPEREEEGKLLAEATGKGVVNVARYYHHETVQVGGKVDDIRGNVRKGLDVTQATNYRPTRSQPSSIASDIVDSGRMGRSTSTTGRKRSSSRAGATLPPSKRTCSSSLAESGHDPTTQNRIHRRVVVRDYGIPIYRAKSRVSMLSALENCIEGYESLHTKAGLLQGDISTGNLIVNDDEENRSWPAFLIDLDLAIKQQRERPSGARGKTGTRAFMAVGLLLGEKHNFNHDLESFFWVLFWICIHYNGTESKSRTVPQFEKWNYVDTEELAKLKLGTISDADVFKSTIEANFTEYHGPLVPWVLELREVVFPNGKIRKKEDKGVYLRMRQILRSAQADQKVLA</sequence>
<dbReference type="PANTHER" id="PTHR38248">
    <property type="entry name" value="FUNK1 6"/>
    <property type="match status" value="1"/>
</dbReference>
<protein>
    <recommendedName>
        <fullName evidence="2">Fungal-type protein kinase domain-containing protein</fullName>
    </recommendedName>
</protein>
<evidence type="ECO:0000313" key="4">
    <source>
        <dbReference type="Proteomes" id="UP000630445"/>
    </source>
</evidence>
<name>A0A8H6P7D9_9EURO</name>
<gene>
    <name evidence="3" type="ORF">CNMCM5793_008349</name>
</gene>
<dbReference type="InterPro" id="IPR011009">
    <property type="entry name" value="Kinase-like_dom_sf"/>
</dbReference>
<dbReference type="PANTHER" id="PTHR38248:SF2">
    <property type="entry name" value="FUNK1 11"/>
    <property type="match status" value="1"/>
</dbReference>
<dbReference type="InterPro" id="IPR040976">
    <property type="entry name" value="Pkinase_fungal"/>
</dbReference>
<dbReference type="Gene3D" id="1.10.510.10">
    <property type="entry name" value="Transferase(Phosphotransferase) domain 1"/>
    <property type="match status" value="1"/>
</dbReference>
<dbReference type="SUPFAM" id="SSF56112">
    <property type="entry name" value="Protein kinase-like (PK-like)"/>
    <property type="match status" value="1"/>
</dbReference>
<dbReference type="AlphaFoldDB" id="A0A8H6P7D9"/>
<comment type="caution">
    <text evidence="3">The sequence shown here is derived from an EMBL/GenBank/DDBJ whole genome shotgun (WGS) entry which is preliminary data.</text>
</comment>
<feature type="compositionally biased region" description="Low complexity" evidence="1">
    <location>
        <begin position="520"/>
        <end position="530"/>
    </location>
</feature>
<dbReference type="Pfam" id="PF17667">
    <property type="entry name" value="Pkinase_fungal"/>
    <property type="match status" value="1"/>
</dbReference>
<evidence type="ECO:0000313" key="3">
    <source>
        <dbReference type="EMBL" id="KAF7118729.1"/>
    </source>
</evidence>